<dbReference type="InterPro" id="IPR046357">
    <property type="entry name" value="PPIase_dom_sf"/>
</dbReference>
<dbReference type="EC" id="5.2.1.8" evidence="2 7"/>
<dbReference type="InterPro" id="IPR050754">
    <property type="entry name" value="FKBP4/5/8-like"/>
</dbReference>
<evidence type="ECO:0000256" key="6">
    <source>
        <dbReference type="ARBA" id="ARBA00023235"/>
    </source>
</evidence>
<feature type="repeat" description="TPR" evidence="8">
    <location>
        <begin position="188"/>
        <end position="221"/>
    </location>
</feature>
<dbReference type="GO" id="GO:0003755">
    <property type="term" value="F:peptidyl-prolyl cis-trans isomerase activity"/>
    <property type="evidence" value="ECO:0007669"/>
    <property type="project" value="UniProtKB-KW"/>
</dbReference>
<proteinExistence type="predicted"/>
<feature type="compositionally biased region" description="Basic and acidic residues" evidence="9">
    <location>
        <begin position="282"/>
        <end position="298"/>
    </location>
</feature>
<dbReference type="PROSITE" id="PS50059">
    <property type="entry name" value="FKBP_PPIASE"/>
    <property type="match status" value="1"/>
</dbReference>
<keyword evidence="4 8" id="KW-0802">TPR repeat</keyword>
<evidence type="ECO:0000256" key="8">
    <source>
        <dbReference type="PROSITE-ProRule" id="PRU00339"/>
    </source>
</evidence>
<dbReference type="PROSITE" id="PS50005">
    <property type="entry name" value="TPR"/>
    <property type="match status" value="1"/>
</dbReference>
<evidence type="ECO:0000256" key="2">
    <source>
        <dbReference type="ARBA" id="ARBA00013194"/>
    </source>
</evidence>
<dbReference type="SMART" id="SM00028">
    <property type="entry name" value="TPR"/>
    <property type="match status" value="3"/>
</dbReference>
<comment type="caution">
    <text evidence="11">The sequence shown here is derived from an EMBL/GenBank/DDBJ whole genome shotgun (WGS) entry which is preliminary data.</text>
</comment>
<dbReference type="FunFam" id="3.10.50.40:FF:000013">
    <property type="entry name" value="Peptidylprolyl isomerase"/>
    <property type="match status" value="1"/>
</dbReference>
<dbReference type="SUPFAM" id="SSF48452">
    <property type="entry name" value="TPR-like"/>
    <property type="match status" value="1"/>
</dbReference>
<dbReference type="InterPro" id="IPR001179">
    <property type="entry name" value="PPIase_FKBP_dom"/>
</dbReference>
<dbReference type="AlphaFoldDB" id="A0AAN8XJL4"/>
<dbReference type="Pfam" id="PF00254">
    <property type="entry name" value="FKBP_C"/>
    <property type="match status" value="1"/>
</dbReference>
<keyword evidence="3" id="KW-0677">Repeat</keyword>
<keyword evidence="6 7" id="KW-0413">Isomerase</keyword>
<dbReference type="EMBL" id="JAXCGZ010000572">
    <property type="protein sequence ID" value="KAK7085800.1"/>
    <property type="molecule type" value="Genomic_DNA"/>
</dbReference>
<organism evidence="11 12">
    <name type="scientific">Halocaridina rubra</name>
    <name type="common">Hawaiian red shrimp</name>
    <dbReference type="NCBI Taxonomy" id="373956"/>
    <lineage>
        <taxon>Eukaryota</taxon>
        <taxon>Metazoa</taxon>
        <taxon>Ecdysozoa</taxon>
        <taxon>Arthropoda</taxon>
        <taxon>Crustacea</taxon>
        <taxon>Multicrustacea</taxon>
        <taxon>Malacostraca</taxon>
        <taxon>Eumalacostraca</taxon>
        <taxon>Eucarida</taxon>
        <taxon>Decapoda</taxon>
        <taxon>Pleocyemata</taxon>
        <taxon>Caridea</taxon>
        <taxon>Atyoidea</taxon>
        <taxon>Atyidae</taxon>
        <taxon>Halocaridina</taxon>
    </lineage>
</organism>
<evidence type="ECO:0000256" key="7">
    <source>
        <dbReference type="PROSITE-ProRule" id="PRU00277"/>
    </source>
</evidence>
<accession>A0AAN8XJL4</accession>
<feature type="domain" description="PPIase FKBP-type" evidence="10">
    <location>
        <begin position="2"/>
        <end position="88"/>
    </location>
</feature>
<dbReference type="PANTHER" id="PTHR46512">
    <property type="entry name" value="PEPTIDYLPROLYL ISOMERASE"/>
    <property type="match status" value="1"/>
</dbReference>
<evidence type="ECO:0000256" key="9">
    <source>
        <dbReference type="SAM" id="MobiDB-lite"/>
    </source>
</evidence>
<comment type="catalytic activity">
    <reaction evidence="1 7">
        <text>[protein]-peptidylproline (omega=180) = [protein]-peptidylproline (omega=0)</text>
        <dbReference type="Rhea" id="RHEA:16237"/>
        <dbReference type="Rhea" id="RHEA-COMP:10747"/>
        <dbReference type="Rhea" id="RHEA-COMP:10748"/>
        <dbReference type="ChEBI" id="CHEBI:83833"/>
        <dbReference type="ChEBI" id="CHEBI:83834"/>
        <dbReference type="EC" id="5.2.1.8"/>
    </reaction>
</comment>
<evidence type="ECO:0000256" key="1">
    <source>
        <dbReference type="ARBA" id="ARBA00000971"/>
    </source>
</evidence>
<gene>
    <name evidence="11" type="primary">FKBP5_1</name>
    <name evidence="11" type="ORF">SK128_017562</name>
</gene>
<evidence type="ECO:0000256" key="3">
    <source>
        <dbReference type="ARBA" id="ARBA00022737"/>
    </source>
</evidence>
<evidence type="ECO:0000259" key="10">
    <source>
        <dbReference type="PROSITE" id="PS50059"/>
    </source>
</evidence>
<name>A0AAN8XJL4_HALRR</name>
<dbReference type="SUPFAM" id="SSF54534">
    <property type="entry name" value="FKBP-like"/>
    <property type="match status" value="1"/>
</dbReference>
<keyword evidence="12" id="KW-1185">Reference proteome</keyword>
<sequence>MGICEKVHVIGRVNGTVFDERDVQFPIGEGTEHNIPEGLERALEIFKKGEKSSIKLAPKYAFGSAGNPELGVPPGASLEYEVELKNFEKAKESWEMDQEEKIEQAKVCKDRGTIFFKQDKFRLAVKQYKKIIDLLQYDSGLDDEKKAESHSVLLAGHLNLAMTYLKLKDNGHAREHASKAIELDSTSVKGYFRRGQANLNMGDAVQAQQDFQTCINLDETNKAAKQQLQICATRIKADKLKEKQLYGGMFDKFARQDKAREEAEARKNKDVMGGDLGEWGNAEEKTDPNKTDFSKLDIDGVEML</sequence>
<dbReference type="Gene3D" id="3.10.50.40">
    <property type="match status" value="1"/>
</dbReference>
<dbReference type="FunFam" id="1.25.40.10:FF:000008">
    <property type="entry name" value="Peptidylprolyl isomerase"/>
    <property type="match status" value="1"/>
</dbReference>
<dbReference type="Pfam" id="PF13181">
    <property type="entry name" value="TPR_8"/>
    <property type="match status" value="2"/>
</dbReference>
<dbReference type="PANTHER" id="PTHR46512:SF9">
    <property type="entry name" value="PEPTIDYLPROLYL ISOMERASE"/>
    <property type="match status" value="1"/>
</dbReference>
<reference evidence="11 12" key="1">
    <citation type="submission" date="2023-11" db="EMBL/GenBank/DDBJ databases">
        <title>Halocaridina rubra genome assembly.</title>
        <authorList>
            <person name="Smith C."/>
        </authorList>
    </citation>
    <scope>NUCLEOTIDE SEQUENCE [LARGE SCALE GENOMIC DNA]</scope>
    <source>
        <strain evidence="11">EP-1</strain>
        <tissue evidence="11">Whole</tissue>
    </source>
</reference>
<feature type="region of interest" description="Disordered" evidence="9">
    <location>
        <begin position="261"/>
        <end position="304"/>
    </location>
</feature>
<dbReference type="InterPro" id="IPR019734">
    <property type="entry name" value="TPR_rpt"/>
</dbReference>
<dbReference type="Gene3D" id="1.25.40.10">
    <property type="entry name" value="Tetratricopeptide repeat domain"/>
    <property type="match status" value="1"/>
</dbReference>
<protein>
    <recommendedName>
        <fullName evidence="2 7">peptidylprolyl isomerase</fullName>
        <ecNumber evidence="2 7">5.2.1.8</ecNumber>
    </recommendedName>
</protein>
<dbReference type="InterPro" id="IPR011990">
    <property type="entry name" value="TPR-like_helical_dom_sf"/>
</dbReference>
<dbReference type="Proteomes" id="UP001381693">
    <property type="component" value="Unassembled WGS sequence"/>
</dbReference>
<feature type="compositionally biased region" description="Basic and acidic residues" evidence="9">
    <location>
        <begin position="261"/>
        <end position="272"/>
    </location>
</feature>
<evidence type="ECO:0000313" key="11">
    <source>
        <dbReference type="EMBL" id="KAK7085800.1"/>
    </source>
</evidence>
<keyword evidence="5 7" id="KW-0697">Rotamase</keyword>
<evidence type="ECO:0000313" key="12">
    <source>
        <dbReference type="Proteomes" id="UP001381693"/>
    </source>
</evidence>
<evidence type="ECO:0000256" key="4">
    <source>
        <dbReference type="ARBA" id="ARBA00022803"/>
    </source>
</evidence>
<evidence type="ECO:0000256" key="5">
    <source>
        <dbReference type="ARBA" id="ARBA00023110"/>
    </source>
</evidence>